<dbReference type="InterPro" id="IPR029044">
    <property type="entry name" value="Nucleotide-diphossugar_trans"/>
</dbReference>
<accession>A0A4Y4CUE3</accession>
<evidence type="ECO:0008006" key="5">
    <source>
        <dbReference type="Google" id="ProtNLM"/>
    </source>
</evidence>
<dbReference type="PANTHER" id="PTHR43179:SF7">
    <property type="entry name" value="RHAMNOSYLTRANSFERASE WBBL"/>
    <property type="match status" value="1"/>
</dbReference>
<dbReference type="InterPro" id="IPR001173">
    <property type="entry name" value="Glyco_trans_2-like"/>
</dbReference>
<evidence type="ECO:0000313" key="3">
    <source>
        <dbReference type="EMBL" id="GEC95936.1"/>
    </source>
</evidence>
<gene>
    <name evidence="3" type="ORF">ZRA01_20090</name>
</gene>
<evidence type="ECO:0000259" key="1">
    <source>
        <dbReference type="Pfam" id="PF00535"/>
    </source>
</evidence>
<evidence type="ECO:0000313" key="4">
    <source>
        <dbReference type="Proteomes" id="UP000318422"/>
    </source>
</evidence>
<reference evidence="3 4" key="1">
    <citation type="submission" date="2019-06" db="EMBL/GenBank/DDBJ databases">
        <title>Whole genome shotgun sequence of Zoogloea ramigera NBRC 15342.</title>
        <authorList>
            <person name="Hosoyama A."/>
            <person name="Uohara A."/>
            <person name="Ohji S."/>
            <person name="Ichikawa N."/>
        </authorList>
    </citation>
    <scope>NUCLEOTIDE SEQUENCE [LARGE SCALE GENOMIC DNA]</scope>
    <source>
        <strain evidence="3 4">NBRC 15342</strain>
    </source>
</reference>
<dbReference type="PANTHER" id="PTHR43179">
    <property type="entry name" value="RHAMNOSYLTRANSFERASE WBBL"/>
    <property type="match status" value="1"/>
</dbReference>
<evidence type="ECO:0000259" key="2">
    <source>
        <dbReference type="Pfam" id="PF13712"/>
    </source>
</evidence>
<dbReference type="GO" id="GO:0016757">
    <property type="term" value="F:glycosyltransferase activity"/>
    <property type="evidence" value="ECO:0007669"/>
    <property type="project" value="UniProtKB-KW"/>
</dbReference>
<dbReference type="Pfam" id="PF00535">
    <property type="entry name" value="Glycos_transf_2"/>
    <property type="match status" value="2"/>
</dbReference>
<keyword evidence="4" id="KW-1185">Reference proteome</keyword>
<feature type="domain" description="Glycosyltransferase 2-like" evidence="1">
    <location>
        <begin position="11"/>
        <end position="167"/>
    </location>
</feature>
<dbReference type="Gene3D" id="3.40.50.2000">
    <property type="entry name" value="Glycogen Phosphorylase B"/>
    <property type="match status" value="1"/>
</dbReference>
<organism evidence="3 4">
    <name type="scientific">Zoogloea ramigera</name>
    <dbReference type="NCBI Taxonomy" id="350"/>
    <lineage>
        <taxon>Bacteria</taxon>
        <taxon>Pseudomonadati</taxon>
        <taxon>Pseudomonadota</taxon>
        <taxon>Betaproteobacteria</taxon>
        <taxon>Rhodocyclales</taxon>
        <taxon>Zoogloeaceae</taxon>
        <taxon>Zoogloea</taxon>
    </lineage>
</organism>
<comment type="caution">
    <text evidence="3">The sequence shown here is derived from an EMBL/GenBank/DDBJ whole genome shotgun (WGS) entry which is preliminary data.</text>
</comment>
<feature type="domain" description="Streptomycin biosynthesis protein StrF" evidence="2">
    <location>
        <begin position="348"/>
        <end position="551"/>
    </location>
</feature>
<feature type="domain" description="Glycosyltransferase 2-like" evidence="1">
    <location>
        <begin position="882"/>
        <end position="1064"/>
    </location>
</feature>
<sequence length="1506" mass="168337">MTQVSSSPTVTILVPTFNRPELLTGCLDSILAQTYPHYCVEIFDNASTPPVTLPPHIANDPRFSITRIKVNSMRRQALLARMQAIETPYTAFLFDDDRWEATKLAEQIELLEARPDIVACFTRVSIIDDDGNAQTNPPPPYPHIFQGPNRSRAEWVSHFFTYGNCLCQPSAVIRSPALASTLTPLPLVQLWDFAIWVGLLKAGNLHILEKPLTQFRVFGSGANESAPTPESMNRLNYETSRILHLFRALPDELLTEAFIGSPADTELAPDADALDEAIYAAATRLGSANHFRFAAEFAETIFLHHFAAQDDYKSAAWFERFVAAASQTRATLTVRSGRLPPPADRSLSFVICSVDNTKFAHISRRIDEICTAPYEIVRISDAKSLSEGYTRGIARARYDNVVLCHDDIDLMCGNALADILHAALHEFDVVGVAGARVLKSAFWMNGGPTNTAGLVIHGPAGKPDAAFSVNYYDSSEAPRVEVQALDGVFIAAKKQVFDSVHFDAECFDGFHLYDIDFSYRCHLRGLRVGVSKDLLLVHSSVGNFDETWLDYEQRFRKKYPSLHPAQLLPIHSPATVQASSLEAAVLICLSPDPAGGEGKRRPRKGNERYALWRQRTSLQEIDAQLLAERMVLQWSSRPGIHLLMAVHPGEESLLADTLDSLAAQIYPEWLLTVVTALPKPPEADEIPRLQWLALRDAVHIDYVIDEMAAASPGQWLARIEPGLSFEAHTLQVLADYINLHPEWQLIYCDEDTREADGSFSEPLFKPDFNLDLLRAQAYLGSFVVVAKAAFMAAGRYGSHTGAENYDLALRVLDQAGETAIGHLDQMLAHLPRTSSRAMQPEAEKQALINHLARRGLDAEIRDGLLFGTRHIEYRWPDKPKVSIVIPTRDRGEYLRPLLDSIQERTRYPDYEVVIVDNDSRDPDTLHLLASLQDAPCWRGKARVVACPGEFRWSASANTGAEAAHGDYLLFLDNDTHVVQDNWLDRLMGIAQRPEVAIVAPRLSYPESGKTQQGCWFLGMAGTVGNPWDNQLELTDPGYMGRALCDQNVSAASGSALLVRRRVFAEAGGFDTADFPLYHGALDFCLKVTGLGHKIVWTPQATLVHYNGVSMQARQRKPEGRLTDQVAILRSNETLLDRWLPRLARDPAYNRNLSLIDAFAPEHVAPMDWDPSFHDRPRILAIPVRGGAGEYRLRAPLRVIGQAGLAQTMICEQPKAGMMRILMPTDIARAEPDVLILHQPLDDFQSDAIENYARHLPRVRRILTIDDLLTELPRKHPSYKQGYKDGRQRLRKNLSLLHRAVVSTRPLADLCAEMIDDVRIMPNCLEWAVWGDAQPLRLPRQKPRVGWAGAQQHLGDLELIYPVVEALADEVDWIFMGMCPEPLKPFVRESHGFELDFAAYPKALARLDLDLAIAPLEIHAFNEAKSNLRLLEYGAMGWPVICTDIHPYQNAPVTRLPNEPEKWISTIREQLAEPAALREAGLALQRWVHEGFILENHTASWFAAYGP</sequence>
<dbReference type="Gene3D" id="3.90.550.10">
    <property type="entry name" value="Spore Coat Polysaccharide Biosynthesis Protein SpsA, Chain A"/>
    <property type="match status" value="4"/>
</dbReference>
<dbReference type="SUPFAM" id="SSF53756">
    <property type="entry name" value="UDP-Glycosyltransferase/glycogen phosphorylase"/>
    <property type="match status" value="1"/>
</dbReference>
<dbReference type="CDD" id="cd00761">
    <property type="entry name" value="Glyco_tranf_GTA_type"/>
    <property type="match status" value="1"/>
</dbReference>
<dbReference type="SUPFAM" id="SSF53448">
    <property type="entry name" value="Nucleotide-diphospho-sugar transferases"/>
    <property type="match status" value="4"/>
</dbReference>
<proteinExistence type="predicted"/>
<protein>
    <recommendedName>
        <fullName evidence="5">GT2 family glycosyltransferase</fullName>
    </recommendedName>
</protein>
<dbReference type="Pfam" id="PF13712">
    <property type="entry name" value="Glyco_tranf_2_5"/>
    <property type="match status" value="1"/>
</dbReference>
<dbReference type="EMBL" id="BJNV01000030">
    <property type="protein sequence ID" value="GEC95936.1"/>
    <property type="molecule type" value="Genomic_DNA"/>
</dbReference>
<name>A0A4Y4CUE3_ZOORA</name>
<dbReference type="Proteomes" id="UP000318422">
    <property type="component" value="Unassembled WGS sequence"/>
</dbReference>
<dbReference type="RefSeq" id="WP_170182936.1">
    <property type="nucleotide sequence ID" value="NZ_BJNV01000030.1"/>
</dbReference>
<dbReference type="InterPro" id="IPR059123">
    <property type="entry name" value="StrF_dom"/>
</dbReference>
<dbReference type="CDD" id="cd04186">
    <property type="entry name" value="GT_2_like_c"/>
    <property type="match status" value="1"/>
</dbReference>